<proteinExistence type="predicted"/>
<accession>A0A9W4DS10</accession>
<evidence type="ECO:0000256" key="1">
    <source>
        <dbReference type="SAM" id="MobiDB-lite"/>
    </source>
</evidence>
<reference evidence="2" key="1">
    <citation type="submission" date="2021-05" db="EMBL/GenBank/DDBJ databases">
        <authorList>
            <person name="Arsene-Ploetze F."/>
        </authorList>
    </citation>
    <scope>NUCLEOTIDE SEQUENCE</scope>
    <source>
        <strain evidence="2">DSM 42138</strain>
    </source>
</reference>
<gene>
    <name evidence="2" type="ORF">SCOCK_30169</name>
</gene>
<evidence type="ECO:0000313" key="3">
    <source>
        <dbReference type="Proteomes" id="UP001152519"/>
    </source>
</evidence>
<evidence type="ECO:0000313" key="2">
    <source>
        <dbReference type="EMBL" id="CAG6394936.1"/>
    </source>
</evidence>
<feature type="compositionally biased region" description="Basic residues" evidence="1">
    <location>
        <begin position="25"/>
        <end position="36"/>
    </location>
</feature>
<feature type="region of interest" description="Disordered" evidence="1">
    <location>
        <begin position="1"/>
        <end position="36"/>
    </location>
</feature>
<feature type="compositionally biased region" description="Polar residues" evidence="1">
    <location>
        <begin position="76"/>
        <end position="86"/>
    </location>
</feature>
<organism evidence="2 3">
    <name type="scientific">Actinacidiphila cocklensis</name>
    <dbReference type="NCBI Taxonomy" id="887465"/>
    <lineage>
        <taxon>Bacteria</taxon>
        <taxon>Bacillati</taxon>
        <taxon>Actinomycetota</taxon>
        <taxon>Actinomycetes</taxon>
        <taxon>Kitasatosporales</taxon>
        <taxon>Streptomycetaceae</taxon>
        <taxon>Actinacidiphila</taxon>
    </lineage>
</organism>
<dbReference type="EMBL" id="CAJSLV010000059">
    <property type="protein sequence ID" value="CAG6394936.1"/>
    <property type="molecule type" value="Genomic_DNA"/>
</dbReference>
<feature type="compositionally biased region" description="Low complexity" evidence="1">
    <location>
        <begin position="15"/>
        <end position="24"/>
    </location>
</feature>
<feature type="region of interest" description="Disordered" evidence="1">
    <location>
        <begin position="72"/>
        <end position="94"/>
    </location>
</feature>
<comment type="caution">
    <text evidence="2">The sequence shown here is derived from an EMBL/GenBank/DDBJ whole genome shotgun (WGS) entry which is preliminary data.</text>
</comment>
<name>A0A9W4DS10_9ACTN</name>
<protein>
    <submittedName>
        <fullName evidence="2">Uncharacterized protein</fullName>
    </submittedName>
</protein>
<dbReference type="AlphaFoldDB" id="A0A9W4DS10"/>
<sequence>MPDRHPGGPAGGGPAAQRGDARPAAGRRRLGGPRRLRISVPATAEIIGTPAEGLWSGGLSEIRSRARPVAPCYGGTSCSRGSQSFDSGAFLRTG</sequence>
<keyword evidence="3" id="KW-1185">Reference proteome</keyword>
<dbReference type="Proteomes" id="UP001152519">
    <property type="component" value="Unassembled WGS sequence"/>
</dbReference>